<dbReference type="Gene3D" id="3.40.640.10">
    <property type="entry name" value="Type I PLP-dependent aspartate aminotransferase-like (Major domain)"/>
    <property type="match status" value="1"/>
</dbReference>
<dbReference type="EC" id="2.8.1.9" evidence="4"/>
<dbReference type="FunCoup" id="A0A7M7G6T8">
    <property type="interactions" value="144"/>
</dbReference>
<evidence type="ECO:0000313" key="6">
    <source>
        <dbReference type="EnsemblMetazoa" id="XP_001605704"/>
    </source>
</evidence>
<comment type="function">
    <text evidence="4">Sulfurates the molybdenum cofactor. Sulfation of molybdenum is essential for xanthine dehydrogenase (XDH) and aldehyde oxidase (ADO) enzymes in which molybdenum cofactor is liganded by 1 oxygen and 1 sulfur atom in active form.</text>
</comment>
<dbReference type="InterPro" id="IPR015421">
    <property type="entry name" value="PyrdxlP-dep_Trfase_major"/>
</dbReference>
<dbReference type="GO" id="GO:0006777">
    <property type="term" value="P:Mo-molybdopterin cofactor biosynthetic process"/>
    <property type="evidence" value="ECO:0007669"/>
    <property type="project" value="UniProtKB-UniRule"/>
</dbReference>
<evidence type="ECO:0000256" key="4">
    <source>
        <dbReference type="HAMAP-Rule" id="MF_03050"/>
    </source>
</evidence>
<dbReference type="InterPro" id="IPR005302">
    <property type="entry name" value="MoCF_Sase_C"/>
</dbReference>
<dbReference type="HAMAP" id="MF_03050">
    <property type="entry name" value="MOCOS"/>
    <property type="match status" value="1"/>
</dbReference>
<feature type="active site" evidence="4">
    <location>
        <position position="406"/>
    </location>
</feature>
<dbReference type="AlphaFoldDB" id="A0A7M7G6T8"/>
<reference evidence="6" key="1">
    <citation type="submission" date="2021-01" db="UniProtKB">
        <authorList>
            <consortium name="EnsemblMetazoa"/>
        </authorList>
    </citation>
    <scope>IDENTIFICATION</scope>
</reference>
<comment type="cofactor">
    <cofactor evidence="4">
        <name>pyridoxal 5'-phosphate</name>
        <dbReference type="ChEBI" id="CHEBI:597326"/>
    </cofactor>
</comment>
<evidence type="ECO:0000256" key="3">
    <source>
        <dbReference type="ARBA" id="ARBA00023150"/>
    </source>
</evidence>
<evidence type="ECO:0000313" key="7">
    <source>
        <dbReference type="Proteomes" id="UP000002358"/>
    </source>
</evidence>
<dbReference type="InterPro" id="IPR011037">
    <property type="entry name" value="Pyrv_Knase-like_insert_dom_sf"/>
</dbReference>
<dbReference type="CTD" id="4118"/>
<comment type="catalytic activity">
    <reaction evidence="4">
        <text>Mo-molybdopterin + L-cysteine + AH2 = thio-Mo-molybdopterin + L-alanine + A + H2O</text>
        <dbReference type="Rhea" id="RHEA:42636"/>
        <dbReference type="ChEBI" id="CHEBI:13193"/>
        <dbReference type="ChEBI" id="CHEBI:15377"/>
        <dbReference type="ChEBI" id="CHEBI:17499"/>
        <dbReference type="ChEBI" id="CHEBI:35235"/>
        <dbReference type="ChEBI" id="CHEBI:57972"/>
        <dbReference type="ChEBI" id="CHEBI:71302"/>
        <dbReference type="ChEBI" id="CHEBI:82685"/>
        <dbReference type="EC" id="2.8.1.9"/>
    </reaction>
</comment>
<dbReference type="Gene3D" id="3.90.1150.10">
    <property type="entry name" value="Aspartate Aminotransferase, domain 1"/>
    <property type="match status" value="1"/>
</dbReference>
<name>A0A7M7G6T8_NASVI</name>
<sequence>MDELQYSPVYDEKTQQVLEREFSRIQGECYVDHAGATLYSDNQVKKSLDDLMLSLYTNPHSNGVNGNVTEEIVDNIRYTILDHFHTTQDEYSVIFTSGATAALKIVAETFNFKNVDNKSDEQTGTFVYLQDNHTSVLGMRELIAHRGAKVTCLKNENAFEVLQEYDDKNIGMQNEKPNSLFVYSAQCNFSGFKYPLSWIKNVKNGCLNSYTKSETNWFTLLDAACFAGTNDLNLSIYKPDFVCLSFYKLFGYPTGVGALIVKNDSAYVLKKMYYGGGTVDVVLSSKMFHVKRESLHQRFEDGTVSFLTIVSLQHGYKILADIPMNRISAHVFSLAKFLHHSLLTLHHQNGAPVVKLYSDSDYEDRSLQGGIVSFNVLRANGEYVGYMEVLNMAALYKIHLRTGCFCNPGACQRFLILSDEEVLKNYDTGYTCGGTKDLIDGKPTGAVRISFGYMSTIRDVETVLLMLKKCFVNGKPVIKLPLWWSDFKTKLNEKYKINNSKSVNGTQNNLKNNIVKISNRITLLEQVSFSVKNNNINIVQNGQKRPLKLAKMFVYPVKSCGAYEVEREWILTSKGLQFDREWMIVTSAGVCLTQKQETKLCLIIPVIDFKNNELQLSYPGMPSIGVPLYFSANEINSSKICRGKVCGHKVEGADCGAEVSEWLSLALGRPNLKLIRQSDSTKENTTNKPALSFASQSQYLLINVASTDWLADRVPEDSQCDRDTMLYRFRGNFYVEGCAPFEETRWKTVQVGNCYFKVEAVCTRCQMICIDQTTGKKTVEPLRTLAEEFHGKLKFGIYLVKQNEGNDTLSIGDKIYYE</sequence>
<dbReference type="KEGG" id="nvi:100122104"/>
<dbReference type="GO" id="GO:0008265">
    <property type="term" value="F:molybdenum cofactor sulfurtransferase activity"/>
    <property type="evidence" value="ECO:0007669"/>
    <property type="project" value="UniProtKB-UniRule"/>
</dbReference>
<gene>
    <name evidence="6" type="primary">100122104</name>
    <name evidence="4" type="synonym">mal</name>
</gene>
<dbReference type="PROSITE" id="PS51340">
    <property type="entry name" value="MOSC"/>
    <property type="match status" value="1"/>
</dbReference>
<organism evidence="6 7">
    <name type="scientific">Nasonia vitripennis</name>
    <name type="common">Parasitic wasp</name>
    <dbReference type="NCBI Taxonomy" id="7425"/>
    <lineage>
        <taxon>Eukaryota</taxon>
        <taxon>Metazoa</taxon>
        <taxon>Ecdysozoa</taxon>
        <taxon>Arthropoda</taxon>
        <taxon>Hexapoda</taxon>
        <taxon>Insecta</taxon>
        <taxon>Pterygota</taxon>
        <taxon>Neoptera</taxon>
        <taxon>Endopterygota</taxon>
        <taxon>Hymenoptera</taxon>
        <taxon>Apocrita</taxon>
        <taxon>Proctotrupomorpha</taxon>
        <taxon>Chalcidoidea</taxon>
        <taxon>Pteromalidae</taxon>
        <taxon>Pteromalinae</taxon>
        <taxon>Nasonia</taxon>
    </lineage>
</organism>
<dbReference type="SUPFAM" id="SSF50800">
    <property type="entry name" value="PK beta-barrel domain-like"/>
    <property type="match status" value="1"/>
</dbReference>
<evidence type="ECO:0000256" key="1">
    <source>
        <dbReference type="ARBA" id="ARBA00022679"/>
    </source>
</evidence>
<dbReference type="SUPFAM" id="SSF141673">
    <property type="entry name" value="MOSC N-terminal domain-like"/>
    <property type="match status" value="1"/>
</dbReference>
<dbReference type="InterPro" id="IPR015424">
    <property type="entry name" value="PyrdxlP-dep_Trfase"/>
</dbReference>
<keyword evidence="7" id="KW-1185">Reference proteome</keyword>
<dbReference type="SMR" id="A0A7M7G6T8"/>
<dbReference type="PANTHER" id="PTHR14237">
    <property type="entry name" value="MOLYBDOPTERIN COFACTOR SULFURASE MOSC"/>
    <property type="match status" value="1"/>
</dbReference>
<dbReference type="OrthoDB" id="420046at2759"/>
<dbReference type="InterPro" id="IPR028886">
    <property type="entry name" value="MoCo_sulfurase"/>
</dbReference>
<protein>
    <recommendedName>
        <fullName evidence="4">Molybdenum cofactor sulfurase</fullName>
        <shortName evidence="4">MCS</shortName>
        <shortName evidence="4">MOS</shortName>
        <shortName evidence="4">MoCo sulfurase</shortName>
        <ecNumber evidence="4">2.8.1.9</ecNumber>
    </recommendedName>
    <alternativeName>
        <fullName evidence="4">Molybdenum cofactor sulfurtransferase</fullName>
    </alternativeName>
    <alternativeName>
        <fullName evidence="4">Protein maroon-like</fullName>
        <shortName evidence="4">Ma-l</shortName>
    </alternativeName>
</protein>
<evidence type="ECO:0000259" key="5">
    <source>
        <dbReference type="PROSITE" id="PS51340"/>
    </source>
</evidence>
<dbReference type="InterPro" id="IPR000192">
    <property type="entry name" value="Aminotrans_V_dom"/>
</dbReference>
<dbReference type="PANTHER" id="PTHR14237:SF80">
    <property type="entry name" value="MOLYBDENUM COFACTOR SULFURASE"/>
    <property type="match status" value="1"/>
</dbReference>
<dbReference type="GO" id="GO:0030170">
    <property type="term" value="F:pyridoxal phosphate binding"/>
    <property type="evidence" value="ECO:0007669"/>
    <property type="project" value="UniProtKB-UniRule"/>
</dbReference>
<keyword evidence="1 4" id="KW-0808">Transferase</keyword>
<dbReference type="GO" id="GO:0016829">
    <property type="term" value="F:lyase activity"/>
    <property type="evidence" value="ECO:0007669"/>
    <property type="project" value="UniProtKB-UniRule"/>
</dbReference>
<evidence type="ECO:0000256" key="2">
    <source>
        <dbReference type="ARBA" id="ARBA00022898"/>
    </source>
</evidence>
<dbReference type="Pfam" id="PF03476">
    <property type="entry name" value="MOSC_N"/>
    <property type="match status" value="1"/>
</dbReference>
<dbReference type="InParanoid" id="A0A7M7G6T8"/>
<keyword evidence="2 4" id="KW-0663">Pyridoxal phosphate</keyword>
<dbReference type="InterPro" id="IPR015422">
    <property type="entry name" value="PyrdxlP-dep_Trfase_small"/>
</dbReference>
<dbReference type="Pfam" id="PF03473">
    <property type="entry name" value="MOSC"/>
    <property type="match status" value="1"/>
</dbReference>
<dbReference type="EnsemblMetazoa" id="XM_001605654">
    <property type="protein sequence ID" value="XP_001605704"/>
    <property type="gene ID" value="LOC100122104"/>
</dbReference>
<dbReference type="GeneID" id="100122104"/>
<comment type="similarity">
    <text evidence="4">Belongs to the class-V pyridoxal-phosphate-dependent aminotransferase family. MOCOS subfamily.</text>
</comment>
<keyword evidence="3 4" id="KW-0501">Molybdenum cofactor biosynthesis</keyword>
<dbReference type="GO" id="GO:0030151">
    <property type="term" value="F:molybdenum ion binding"/>
    <property type="evidence" value="ECO:0007669"/>
    <property type="project" value="UniProtKB-UniRule"/>
</dbReference>
<proteinExistence type="inferred from homology"/>
<dbReference type="InterPro" id="IPR005303">
    <property type="entry name" value="MOCOS_middle"/>
</dbReference>
<dbReference type="Proteomes" id="UP000002358">
    <property type="component" value="Chromosome 5"/>
</dbReference>
<dbReference type="OMA" id="PCTRCQM"/>
<feature type="domain" description="MOSC" evidence="5">
    <location>
        <begin position="675"/>
        <end position="818"/>
    </location>
</feature>
<accession>A0A7M7G6T8</accession>
<dbReference type="Pfam" id="PF00266">
    <property type="entry name" value="Aminotran_5"/>
    <property type="match status" value="1"/>
</dbReference>
<feature type="modified residue" description="N6-(pyridoxal phosphate)lysine" evidence="4">
    <location>
        <position position="248"/>
    </location>
</feature>
<dbReference type="SUPFAM" id="SSF53383">
    <property type="entry name" value="PLP-dependent transferases"/>
    <property type="match status" value="1"/>
</dbReference>